<gene>
    <name evidence="9" type="ORF">HGQ17_10895</name>
</gene>
<dbReference type="GO" id="GO:0005886">
    <property type="term" value="C:plasma membrane"/>
    <property type="evidence" value="ECO:0007669"/>
    <property type="project" value="UniProtKB-SubCell"/>
</dbReference>
<dbReference type="SUPFAM" id="SSF161098">
    <property type="entry name" value="MetI-like"/>
    <property type="match status" value="1"/>
</dbReference>
<dbReference type="GO" id="GO:0055085">
    <property type="term" value="P:transmembrane transport"/>
    <property type="evidence" value="ECO:0007669"/>
    <property type="project" value="InterPro"/>
</dbReference>
<dbReference type="Gene3D" id="1.10.3720.10">
    <property type="entry name" value="MetI-like"/>
    <property type="match status" value="1"/>
</dbReference>
<dbReference type="InterPro" id="IPR045621">
    <property type="entry name" value="BPD_transp_1_N"/>
</dbReference>
<evidence type="ECO:0000313" key="10">
    <source>
        <dbReference type="Proteomes" id="UP000523139"/>
    </source>
</evidence>
<dbReference type="RefSeq" id="WP_168887969.1">
    <property type="nucleotide sequence ID" value="NZ_JABAHY010000010.1"/>
</dbReference>
<evidence type="ECO:0000259" key="8">
    <source>
        <dbReference type="PROSITE" id="PS50928"/>
    </source>
</evidence>
<keyword evidence="5 7" id="KW-1133">Transmembrane helix</keyword>
<evidence type="ECO:0000256" key="1">
    <source>
        <dbReference type="ARBA" id="ARBA00004651"/>
    </source>
</evidence>
<protein>
    <submittedName>
        <fullName evidence="9">ABC transporter permease</fullName>
    </submittedName>
</protein>
<keyword evidence="6 7" id="KW-0472">Membrane</keyword>
<sequence length="327" mass="34500">MATFILRRLLTGLVTLLIASFLVYFATAALPGDVAQQLLGQDATEEAVAAMREELGIEQSVWLGYLSWLGGIITGDFGTSLVSQEPVSEIVFGAFGNTLLIAVPAILIGVVLSVLLGVIAAVRRGRAADSGISVGTLVAMSIPEFVIATLLVLIFAIALPVFPAVVLSGSEATLGELLPAIWLPIITLVLAMAAYIVRATRSSTIDMMAGEFARTAELKGLRRRQVLTRHVVPNALLPVLPVIAINIAWLMGGVVVVESIFNYPGMGALMIESVSTRDLPVLQAIAIITAVVYVLANLAADLLSMIIDPRQRRTSGTVSAKTTEEAA</sequence>
<evidence type="ECO:0000256" key="3">
    <source>
        <dbReference type="ARBA" id="ARBA00022475"/>
    </source>
</evidence>
<keyword evidence="3" id="KW-1003">Cell membrane</keyword>
<keyword evidence="4 7" id="KW-0812">Transmembrane</keyword>
<dbReference type="PROSITE" id="PS50928">
    <property type="entry name" value="ABC_TM1"/>
    <property type="match status" value="1"/>
</dbReference>
<accession>A0A7X8TLD1</accession>
<dbReference type="InterPro" id="IPR035906">
    <property type="entry name" value="MetI-like_sf"/>
</dbReference>
<comment type="subcellular location">
    <subcellularLocation>
        <location evidence="1 7">Cell membrane</location>
        <topology evidence="1 7">Multi-pass membrane protein</topology>
    </subcellularLocation>
</comment>
<dbReference type="Pfam" id="PF19300">
    <property type="entry name" value="BPD_transp_1_N"/>
    <property type="match status" value="1"/>
</dbReference>
<organism evidence="9 10">
    <name type="scientific">Nesterenkonia sedimenti</name>
    <dbReference type="NCBI Taxonomy" id="1463632"/>
    <lineage>
        <taxon>Bacteria</taxon>
        <taxon>Bacillati</taxon>
        <taxon>Actinomycetota</taxon>
        <taxon>Actinomycetes</taxon>
        <taxon>Micrococcales</taxon>
        <taxon>Micrococcaceae</taxon>
        <taxon>Nesterenkonia</taxon>
    </lineage>
</organism>
<evidence type="ECO:0000256" key="4">
    <source>
        <dbReference type="ARBA" id="ARBA00022692"/>
    </source>
</evidence>
<reference evidence="9 10" key="1">
    <citation type="submission" date="2020-04" db="EMBL/GenBank/DDBJ databases">
        <title>Nesterenkonia sp. nov., isolated from marine sediment.</title>
        <authorList>
            <person name="Zhang G."/>
        </authorList>
    </citation>
    <scope>NUCLEOTIDE SEQUENCE [LARGE SCALE GENOMIC DNA]</scope>
    <source>
        <strain evidence="9 10">MY13</strain>
    </source>
</reference>
<evidence type="ECO:0000256" key="7">
    <source>
        <dbReference type="RuleBase" id="RU363032"/>
    </source>
</evidence>
<evidence type="ECO:0000256" key="2">
    <source>
        <dbReference type="ARBA" id="ARBA00022448"/>
    </source>
</evidence>
<feature type="transmembrane region" description="Helical" evidence="7">
    <location>
        <begin position="177"/>
        <end position="197"/>
    </location>
</feature>
<dbReference type="PANTHER" id="PTHR43163:SF7">
    <property type="entry name" value="DIPEPTIDE-TRANSPORT INTEGRAL MEMBRANE PROTEIN ABC TRANSPORTER DPPB-RELATED"/>
    <property type="match status" value="1"/>
</dbReference>
<dbReference type="EMBL" id="JABAHY010000010">
    <property type="protein sequence ID" value="NLS10487.1"/>
    <property type="molecule type" value="Genomic_DNA"/>
</dbReference>
<dbReference type="PANTHER" id="PTHR43163">
    <property type="entry name" value="DIPEPTIDE TRANSPORT SYSTEM PERMEASE PROTEIN DPPB-RELATED"/>
    <property type="match status" value="1"/>
</dbReference>
<proteinExistence type="inferred from homology"/>
<evidence type="ECO:0000256" key="5">
    <source>
        <dbReference type="ARBA" id="ARBA00022989"/>
    </source>
</evidence>
<dbReference type="Pfam" id="PF00528">
    <property type="entry name" value="BPD_transp_1"/>
    <property type="match status" value="1"/>
</dbReference>
<name>A0A7X8TLD1_9MICC</name>
<feature type="transmembrane region" description="Helical" evidence="7">
    <location>
        <begin position="231"/>
        <end position="261"/>
    </location>
</feature>
<keyword evidence="2 7" id="KW-0813">Transport</keyword>
<dbReference type="CDD" id="cd06261">
    <property type="entry name" value="TM_PBP2"/>
    <property type="match status" value="1"/>
</dbReference>
<comment type="similarity">
    <text evidence="7">Belongs to the binding-protein-dependent transport system permease family.</text>
</comment>
<dbReference type="Proteomes" id="UP000523139">
    <property type="component" value="Unassembled WGS sequence"/>
</dbReference>
<feature type="transmembrane region" description="Helical" evidence="7">
    <location>
        <begin position="281"/>
        <end position="303"/>
    </location>
</feature>
<feature type="transmembrane region" description="Helical" evidence="7">
    <location>
        <begin position="99"/>
        <end position="122"/>
    </location>
</feature>
<evidence type="ECO:0000256" key="6">
    <source>
        <dbReference type="ARBA" id="ARBA00023136"/>
    </source>
</evidence>
<feature type="transmembrane region" description="Helical" evidence="7">
    <location>
        <begin position="134"/>
        <end position="157"/>
    </location>
</feature>
<comment type="caution">
    <text evidence="9">The sequence shown here is derived from an EMBL/GenBank/DDBJ whole genome shotgun (WGS) entry which is preliminary data.</text>
</comment>
<dbReference type="InterPro" id="IPR000515">
    <property type="entry name" value="MetI-like"/>
</dbReference>
<keyword evidence="10" id="KW-1185">Reference proteome</keyword>
<feature type="domain" description="ABC transmembrane type-1" evidence="8">
    <location>
        <begin position="95"/>
        <end position="304"/>
    </location>
</feature>
<evidence type="ECO:0000313" key="9">
    <source>
        <dbReference type="EMBL" id="NLS10487.1"/>
    </source>
</evidence>
<dbReference type="AlphaFoldDB" id="A0A7X8TLD1"/>